<accession>A0AAV4XFG4</accession>
<name>A0AAV4XFG4_CAEEX</name>
<dbReference type="Proteomes" id="UP001054945">
    <property type="component" value="Unassembled WGS sequence"/>
</dbReference>
<dbReference type="AlphaFoldDB" id="A0AAV4XFG4"/>
<evidence type="ECO:0008006" key="3">
    <source>
        <dbReference type="Google" id="ProtNLM"/>
    </source>
</evidence>
<dbReference type="EMBL" id="BPLR01000330">
    <property type="protein sequence ID" value="GIY93952.1"/>
    <property type="molecule type" value="Genomic_DNA"/>
</dbReference>
<protein>
    <recommendedName>
        <fullName evidence="3">Reverse transcriptase</fullName>
    </recommendedName>
</protein>
<comment type="caution">
    <text evidence="1">The sequence shown here is derived from an EMBL/GenBank/DDBJ whole genome shotgun (WGS) entry which is preliminary data.</text>
</comment>
<reference evidence="1 2" key="1">
    <citation type="submission" date="2021-06" db="EMBL/GenBank/DDBJ databases">
        <title>Caerostris extrusa draft genome.</title>
        <authorList>
            <person name="Kono N."/>
            <person name="Arakawa K."/>
        </authorList>
    </citation>
    <scope>NUCLEOTIDE SEQUENCE [LARGE SCALE GENOMIC DNA]</scope>
</reference>
<organism evidence="1 2">
    <name type="scientific">Caerostris extrusa</name>
    <name type="common">Bark spider</name>
    <name type="synonym">Caerostris bankana</name>
    <dbReference type="NCBI Taxonomy" id="172846"/>
    <lineage>
        <taxon>Eukaryota</taxon>
        <taxon>Metazoa</taxon>
        <taxon>Ecdysozoa</taxon>
        <taxon>Arthropoda</taxon>
        <taxon>Chelicerata</taxon>
        <taxon>Arachnida</taxon>
        <taxon>Araneae</taxon>
        <taxon>Araneomorphae</taxon>
        <taxon>Entelegynae</taxon>
        <taxon>Araneoidea</taxon>
        <taxon>Araneidae</taxon>
        <taxon>Caerostris</taxon>
    </lineage>
</organism>
<gene>
    <name evidence="1" type="ORF">CEXT_602431</name>
</gene>
<proteinExistence type="predicted"/>
<evidence type="ECO:0000313" key="1">
    <source>
        <dbReference type="EMBL" id="GIY93952.1"/>
    </source>
</evidence>
<keyword evidence="2" id="KW-1185">Reference proteome</keyword>
<sequence>MRPGNCPESIAFKPPQLYLKMVFNSHKSISNKLFAVYVDDLAIPGTCFLMTQGKRADLPQCLQREVLCAQRVDAPAAHPFYQASAGLGEWDGTPTDDVRLVRAVLLSRLDCGVAANGSNCGNISLRKLSWDVKGIVQRDFRRKLRGEENGHLVSHRKVNFDFLELPSRREGLCVCNC</sequence>
<evidence type="ECO:0000313" key="2">
    <source>
        <dbReference type="Proteomes" id="UP001054945"/>
    </source>
</evidence>